<dbReference type="Proteomes" id="UP001299068">
    <property type="component" value="Unassembled WGS sequence"/>
</dbReference>
<protein>
    <submittedName>
        <fullName evidence="1">Uncharacterized protein</fullName>
    </submittedName>
</protein>
<comment type="caution">
    <text evidence="1">The sequence shown here is derived from an EMBL/GenBank/DDBJ whole genome shotgun (WGS) entry which is preliminary data.</text>
</comment>
<accession>A0ABS7KVB1</accession>
<evidence type="ECO:0000313" key="1">
    <source>
        <dbReference type="EMBL" id="MBY0754548.1"/>
    </source>
</evidence>
<dbReference type="RefSeq" id="WP_221859287.1">
    <property type="nucleotide sequence ID" value="NZ_JAIKTU010000003.1"/>
</dbReference>
<sequence length="77" mass="9373">MKKEDVLLRMEELISELYNEINTESWAQDEQVYKKKMYDFFIISNALDQLIQYRYCNSMSKEEYKTSVNNLIDKFLV</sequence>
<evidence type="ECO:0000313" key="2">
    <source>
        <dbReference type="Proteomes" id="UP001299068"/>
    </source>
</evidence>
<proteinExistence type="predicted"/>
<dbReference type="EMBL" id="JAIKTU010000003">
    <property type="protein sequence ID" value="MBY0754548.1"/>
    <property type="molecule type" value="Genomic_DNA"/>
</dbReference>
<reference evidence="1 2" key="1">
    <citation type="journal article" date="2021" name="Cell Host Microbe">
        <title>in vivo commensal control of Clostridioides difficile virulence.</title>
        <authorList>
            <person name="Girinathan B.P."/>
            <person name="Dibenedetto N."/>
            <person name="Worley J.N."/>
            <person name="Peltier J."/>
            <person name="Arrieta-Ortiz M.L."/>
            <person name="Rupa Christinal Immanuel S."/>
            <person name="Lavin R."/>
            <person name="Delaney M.L."/>
            <person name="Cummins C."/>
            <person name="Hoffmann M."/>
            <person name="Luo Y."/>
            <person name="Gonzalez-Escalona N."/>
            <person name="Allard M."/>
            <person name="Onderdonk A.B."/>
            <person name="Gerber G.K."/>
            <person name="Sonenshein A.L."/>
            <person name="Baliga N."/>
            <person name="Dupuy B."/>
            <person name="Bry L."/>
        </authorList>
    </citation>
    <scope>NUCLEOTIDE SEQUENCE [LARGE SCALE GENOMIC DNA]</scope>
    <source>
        <strain evidence="1 2">DSM 599</strain>
    </source>
</reference>
<organism evidence="1 2">
    <name type="scientific">Clostridium sardiniense</name>
    <name type="common">Clostridium absonum</name>
    <dbReference type="NCBI Taxonomy" id="29369"/>
    <lineage>
        <taxon>Bacteria</taxon>
        <taxon>Bacillati</taxon>
        <taxon>Bacillota</taxon>
        <taxon>Clostridia</taxon>
        <taxon>Eubacteriales</taxon>
        <taxon>Clostridiaceae</taxon>
        <taxon>Clostridium</taxon>
    </lineage>
</organism>
<keyword evidence="2" id="KW-1185">Reference proteome</keyword>
<gene>
    <name evidence="1" type="ORF">K5V21_03660</name>
</gene>
<name>A0ABS7KVB1_CLOSR</name>